<accession>A0ABX0UBR6</accession>
<reference evidence="1 2" key="1">
    <citation type="submission" date="2020-03" db="EMBL/GenBank/DDBJ databases">
        <title>Genomic Encyclopedia of Type Strains, Phase IV (KMG-IV): sequencing the most valuable type-strain genomes for metagenomic binning, comparative biology and taxonomic classification.</title>
        <authorList>
            <person name="Goeker M."/>
        </authorList>
    </citation>
    <scope>NUCLEOTIDE SEQUENCE [LARGE SCALE GENOMIC DNA]</scope>
    <source>
        <strain evidence="1 2">DSM 101599</strain>
    </source>
</reference>
<proteinExistence type="predicted"/>
<dbReference type="InterPro" id="IPR051200">
    <property type="entry name" value="Host-pathogen_enzymatic-act"/>
</dbReference>
<organism evidence="1 2">
    <name type="scientific">Wenyingzhuangia heitensis</name>
    <dbReference type="NCBI Taxonomy" id="1487859"/>
    <lineage>
        <taxon>Bacteria</taxon>
        <taxon>Pseudomonadati</taxon>
        <taxon>Bacteroidota</taxon>
        <taxon>Flavobacteriia</taxon>
        <taxon>Flavobacteriales</taxon>
        <taxon>Flavobacteriaceae</taxon>
        <taxon>Wenyingzhuangia</taxon>
    </lineage>
</organism>
<gene>
    <name evidence="1" type="ORF">FHR24_002756</name>
</gene>
<dbReference type="PANTHER" id="PTHR47197">
    <property type="entry name" value="PROTEIN NIRF"/>
    <property type="match status" value="1"/>
</dbReference>
<dbReference type="PANTHER" id="PTHR47197:SF3">
    <property type="entry name" value="DIHYDRO-HEME D1 DEHYDROGENASE"/>
    <property type="match status" value="1"/>
</dbReference>
<comment type="caution">
    <text evidence="1">The sequence shown here is derived from an EMBL/GenBank/DDBJ whole genome shotgun (WGS) entry which is preliminary data.</text>
</comment>
<dbReference type="Gene3D" id="2.130.10.10">
    <property type="entry name" value="YVTN repeat-like/Quinoprotein amine dehydrogenase"/>
    <property type="match status" value="1"/>
</dbReference>
<dbReference type="InterPro" id="IPR015943">
    <property type="entry name" value="WD40/YVTN_repeat-like_dom_sf"/>
</dbReference>
<evidence type="ECO:0000313" key="2">
    <source>
        <dbReference type="Proteomes" id="UP000745859"/>
    </source>
</evidence>
<protein>
    <recommendedName>
        <fullName evidence="3">40-residue YVTN family beta-propeller repeat-containing protein</fullName>
    </recommendedName>
</protein>
<name>A0ABX0UBR6_9FLAO</name>
<dbReference type="InterPro" id="IPR011044">
    <property type="entry name" value="Quino_amine_DH_bsu"/>
</dbReference>
<dbReference type="RefSeq" id="WP_167190052.1">
    <property type="nucleotide sequence ID" value="NZ_JAASQL010000005.1"/>
</dbReference>
<evidence type="ECO:0000313" key="1">
    <source>
        <dbReference type="EMBL" id="NIJ46272.1"/>
    </source>
</evidence>
<dbReference type="PROSITE" id="PS51257">
    <property type="entry name" value="PROKAR_LIPOPROTEIN"/>
    <property type="match status" value="1"/>
</dbReference>
<dbReference type="EMBL" id="JAASQL010000005">
    <property type="protein sequence ID" value="NIJ46272.1"/>
    <property type="molecule type" value="Genomic_DNA"/>
</dbReference>
<dbReference type="Proteomes" id="UP000745859">
    <property type="component" value="Unassembled WGS sequence"/>
</dbReference>
<evidence type="ECO:0008006" key="3">
    <source>
        <dbReference type="Google" id="ProtNLM"/>
    </source>
</evidence>
<dbReference type="SUPFAM" id="SSF50969">
    <property type="entry name" value="YVTN repeat-like/Quinoprotein amine dehydrogenase"/>
    <property type="match status" value="1"/>
</dbReference>
<sequence length="363" mass="39553">MKTNSIFKLLLLSSIVFTSCTKEETITETITQNIFETINSDIIVSSEGNFGAKDGSVSYFGKNNTDVFYYENENGAKAAGLIQSICFGEEDAYIILNDVSQIIVVDKNTFKKKAIVQTGLGNPRYMTIVGDKGYITNWGSGSDETDDYIAVLDLTTNTIEETTIPLANGVERVVTKNNKLYVSHQGGFSSNNIVSVVDLGAGNSITTVTVKDNPDELFFNNAGELVVLSQGKPLTYGGAPDYPALTNTTSSISFINIADNTINKELVFTENTRATLMSYDNGNIYYYVGDKVFMINDNSTEISTSKGISVGSIYGMSTKQNYLFTVSYSFTSLCKFNIVNVSTLETEYSSAVGLGASKVYFIE</sequence>
<keyword evidence="2" id="KW-1185">Reference proteome</keyword>